<dbReference type="EMBL" id="BAAANC010000002">
    <property type="protein sequence ID" value="GAA1539260.1"/>
    <property type="molecule type" value="Genomic_DNA"/>
</dbReference>
<organism evidence="5 6">
    <name type="scientific">Kribbella lupini</name>
    <dbReference type="NCBI Taxonomy" id="291602"/>
    <lineage>
        <taxon>Bacteria</taxon>
        <taxon>Bacillati</taxon>
        <taxon>Actinomycetota</taxon>
        <taxon>Actinomycetes</taxon>
        <taxon>Propionibacteriales</taxon>
        <taxon>Kribbellaceae</taxon>
        <taxon>Kribbella</taxon>
    </lineage>
</organism>
<comment type="caution">
    <text evidence="5">The sequence shown here is derived from an EMBL/GenBank/DDBJ whole genome shotgun (WGS) entry which is preliminary data.</text>
</comment>
<protein>
    <submittedName>
        <fullName evidence="5">Extracellular solute-binding protein</fullName>
    </submittedName>
</protein>
<dbReference type="PROSITE" id="PS51257">
    <property type="entry name" value="PROKAR_LIPOPROTEIN"/>
    <property type="match status" value="1"/>
</dbReference>
<name>A0ABP4M905_9ACTN</name>
<keyword evidence="3 4" id="KW-0732">Signal</keyword>
<evidence type="ECO:0000256" key="1">
    <source>
        <dbReference type="ARBA" id="ARBA00008520"/>
    </source>
</evidence>
<evidence type="ECO:0000256" key="3">
    <source>
        <dbReference type="ARBA" id="ARBA00022729"/>
    </source>
</evidence>
<dbReference type="SUPFAM" id="SSF53850">
    <property type="entry name" value="Periplasmic binding protein-like II"/>
    <property type="match status" value="1"/>
</dbReference>
<feature type="signal peptide" evidence="4">
    <location>
        <begin position="1"/>
        <end position="20"/>
    </location>
</feature>
<sequence>MKFRSLAVAAVAALSLTTVAACGGSDGDNAAADGPTTIDVWLMKGSVSDDFLKRFTDDFAAKHPDVKANVQIQEWNGIGPKIIGALASKDAPDVIEVGNTQVAQYSASGGVKDLTDKKADLKGDDWIEGLAGPGLYEGKQYGIPYYAANRVVVYRKDLFQAAGVTPPKTRDEWIATTTKLNTGGNQGIYLPGQNFYVLSGFIWDEGGDLAVKDGDQWKGALSTPEALKGMEFYKQIQALGKGPKDSDEAKPTQTDVFAQGKVAQMIAVPGAAELIAQANPALKDKLGFFPIPGKTADKPGAVFTGGSDLIIPEASDGQDAAYTFIKELAGEQWQTDLAKSMKYVPNRTSLAASVGADEGVAAMAAGAANGKATPNSPNWAAVEAKNPIKEYQTKVLTGGDPAAAAKAADEIITQALNTK</sequence>
<gene>
    <name evidence="5" type="ORF">GCM10009741_47490</name>
</gene>
<reference evidence="6" key="1">
    <citation type="journal article" date="2019" name="Int. J. Syst. Evol. Microbiol.">
        <title>The Global Catalogue of Microorganisms (GCM) 10K type strain sequencing project: providing services to taxonomists for standard genome sequencing and annotation.</title>
        <authorList>
            <consortium name="The Broad Institute Genomics Platform"/>
            <consortium name="The Broad Institute Genome Sequencing Center for Infectious Disease"/>
            <person name="Wu L."/>
            <person name="Ma J."/>
        </authorList>
    </citation>
    <scope>NUCLEOTIDE SEQUENCE [LARGE SCALE GENOMIC DNA]</scope>
    <source>
        <strain evidence="6">JCM 14303</strain>
    </source>
</reference>
<keyword evidence="6" id="KW-1185">Reference proteome</keyword>
<dbReference type="InterPro" id="IPR006059">
    <property type="entry name" value="SBP"/>
</dbReference>
<dbReference type="PANTHER" id="PTHR30061:SF50">
    <property type="entry name" value="MALTOSE_MALTODEXTRIN-BINDING PERIPLASMIC PROTEIN"/>
    <property type="match status" value="1"/>
</dbReference>
<comment type="similarity">
    <text evidence="1">Belongs to the bacterial solute-binding protein 1 family.</text>
</comment>
<dbReference type="RefSeq" id="WP_344177560.1">
    <property type="nucleotide sequence ID" value="NZ_BAAANC010000002.1"/>
</dbReference>
<feature type="chain" id="PRO_5045706660" evidence="4">
    <location>
        <begin position="21"/>
        <end position="419"/>
    </location>
</feature>
<evidence type="ECO:0000313" key="5">
    <source>
        <dbReference type="EMBL" id="GAA1539260.1"/>
    </source>
</evidence>
<evidence type="ECO:0000256" key="2">
    <source>
        <dbReference type="ARBA" id="ARBA00022448"/>
    </source>
</evidence>
<evidence type="ECO:0000313" key="6">
    <source>
        <dbReference type="Proteomes" id="UP001500363"/>
    </source>
</evidence>
<accession>A0ABP4M905</accession>
<dbReference type="PANTHER" id="PTHR30061">
    <property type="entry name" value="MALTOSE-BINDING PERIPLASMIC PROTEIN"/>
    <property type="match status" value="1"/>
</dbReference>
<dbReference type="Pfam" id="PF01547">
    <property type="entry name" value="SBP_bac_1"/>
    <property type="match status" value="1"/>
</dbReference>
<keyword evidence="2" id="KW-0813">Transport</keyword>
<dbReference type="Gene3D" id="3.40.190.10">
    <property type="entry name" value="Periplasmic binding protein-like II"/>
    <property type="match status" value="2"/>
</dbReference>
<evidence type="ECO:0000256" key="4">
    <source>
        <dbReference type="SAM" id="SignalP"/>
    </source>
</evidence>
<proteinExistence type="inferred from homology"/>
<dbReference type="Proteomes" id="UP001500363">
    <property type="component" value="Unassembled WGS sequence"/>
</dbReference>